<evidence type="ECO:0000256" key="2">
    <source>
        <dbReference type="SAM" id="Phobius"/>
    </source>
</evidence>
<dbReference type="SUPFAM" id="SSF102588">
    <property type="entry name" value="LmbE-like"/>
    <property type="match status" value="1"/>
</dbReference>
<dbReference type="InterPro" id="IPR003737">
    <property type="entry name" value="GlcNAc_PI_deacetylase-related"/>
</dbReference>
<name>A0ABT9ILW3_9MICC</name>
<comment type="caution">
    <text evidence="3">The sequence shown here is derived from an EMBL/GenBank/DDBJ whole genome shotgun (WGS) entry which is preliminary data.</text>
</comment>
<protein>
    <submittedName>
        <fullName evidence="3">PIG-L deacetylase family protein</fullName>
    </submittedName>
</protein>
<dbReference type="Gene3D" id="3.40.50.10320">
    <property type="entry name" value="LmbE-like"/>
    <property type="match status" value="1"/>
</dbReference>
<gene>
    <name evidence="3" type="ORF">Q9R02_05375</name>
</gene>
<feature type="transmembrane region" description="Helical" evidence="2">
    <location>
        <begin position="6"/>
        <end position="26"/>
    </location>
</feature>
<keyword evidence="4" id="KW-1185">Reference proteome</keyword>
<dbReference type="PANTHER" id="PTHR12993:SF11">
    <property type="entry name" value="N-ACETYLGLUCOSAMINYL-PHOSPHATIDYLINOSITOL DE-N-ACETYLASE"/>
    <property type="match status" value="1"/>
</dbReference>
<keyword evidence="2" id="KW-0812">Transmembrane</keyword>
<evidence type="ECO:0000313" key="3">
    <source>
        <dbReference type="EMBL" id="MDP5226583.1"/>
    </source>
</evidence>
<sequence>MSVVLLTAALMFGAIAVTAALVPRSARWIVREYRHAAVLRLALIACAGCLITLSVAALVMPPPSEALDGGVLLSGAGIAGLSMVAPVFQRSRRTVTAPRRILAIGAHPDDLELACGATLAKLVDEGHEVRTLVMSRGAVGGHADLRAGEAMLGSAFLGSREVCVQDFADTRLSSFECEMVALIERHIAEFQPDLVLTHSEHDYHQDHLAVHLATMRAARQHSSILCFESPSATQGFCPTVYVDVAGYVDVKVKAVSLHKDQGAKAYMTAERVRGQLSFRGSQAKREFAEGFEAVRLLTSTLGDL</sequence>
<dbReference type="InterPro" id="IPR024078">
    <property type="entry name" value="LmbE-like_dom_sf"/>
</dbReference>
<feature type="transmembrane region" description="Helical" evidence="2">
    <location>
        <begin position="71"/>
        <end position="88"/>
    </location>
</feature>
<dbReference type="Proteomes" id="UP001232725">
    <property type="component" value="Unassembled WGS sequence"/>
</dbReference>
<organism evidence="3 4">
    <name type="scientific">Arthrobacter horti</name>
    <dbReference type="NCBI Taxonomy" id="3068273"/>
    <lineage>
        <taxon>Bacteria</taxon>
        <taxon>Bacillati</taxon>
        <taxon>Actinomycetota</taxon>
        <taxon>Actinomycetes</taxon>
        <taxon>Micrococcales</taxon>
        <taxon>Micrococcaceae</taxon>
        <taxon>Arthrobacter</taxon>
    </lineage>
</organism>
<proteinExistence type="predicted"/>
<dbReference type="EMBL" id="JAVALS010000002">
    <property type="protein sequence ID" value="MDP5226583.1"/>
    <property type="molecule type" value="Genomic_DNA"/>
</dbReference>
<evidence type="ECO:0000313" key="4">
    <source>
        <dbReference type="Proteomes" id="UP001232725"/>
    </source>
</evidence>
<reference evidence="3 4" key="1">
    <citation type="submission" date="2023-08" db="EMBL/GenBank/DDBJ databases">
        <title>Arthrobacter horti sp. nov., isolated from forest soil.</title>
        <authorList>
            <person name="Park M."/>
        </authorList>
    </citation>
    <scope>NUCLEOTIDE SEQUENCE [LARGE SCALE GENOMIC DNA]</scope>
    <source>
        <strain evidence="3 4">YJM1</strain>
    </source>
</reference>
<evidence type="ECO:0000256" key="1">
    <source>
        <dbReference type="ARBA" id="ARBA00022833"/>
    </source>
</evidence>
<dbReference type="RefSeq" id="WP_305995626.1">
    <property type="nucleotide sequence ID" value="NZ_JAVALS010000002.1"/>
</dbReference>
<feature type="transmembrane region" description="Helical" evidence="2">
    <location>
        <begin position="38"/>
        <end position="59"/>
    </location>
</feature>
<dbReference type="Pfam" id="PF02585">
    <property type="entry name" value="PIG-L"/>
    <property type="match status" value="1"/>
</dbReference>
<keyword evidence="2" id="KW-0472">Membrane</keyword>
<accession>A0ABT9ILW3</accession>
<dbReference type="PANTHER" id="PTHR12993">
    <property type="entry name" value="N-ACETYLGLUCOSAMINYL-PHOSPHATIDYLINOSITOL DE-N-ACETYLASE-RELATED"/>
    <property type="match status" value="1"/>
</dbReference>
<keyword evidence="1" id="KW-0862">Zinc</keyword>
<keyword evidence="2" id="KW-1133">Transmembrane helix</keyword>